<dbReference type="InterPro" id="IPR000743">
    <property type="entry name" value="Glyco_hydro_28"/>
</dbReference>
<accession>A0ABQ0NBS9</accession>
<evidence type="ECO:0000256" key="4">
    <source>
        <dbReference type="RuleBase" id="RU361169"/>
    </source>
</evidence>
<gene>
    <name evidence="5" type="ORF">LPPLD21_02097</name>
</gene>
<dbReference type="PANTHER" id="PTHR31339:SF9">
    <property type="entry name" value="PLASMIN AND FIBRONECTIN-BINDING PROTEIN A"/>
    <property type="match status" value="1"/>
</dbReference>
<dbReference type="Proteomes" id="UP000236162">
    <property type="component" value="Unassembled WGS sequence"/>
</dbReference>
<dbReference type="Pfam" id="PF00295">
    <property type="entry name" value="Glyco_hydro_28"/>
    <property type="match status" value="1"/>
</dbReference>
<name>A0ABQ0NBS9_9LACO</name>
<keyword evidence="3 4" id="KW-0326">Glycosidase</keyword>
<keyword evidence="6" id="KW-1185">Reference proteome</keyword>
<evidence type="ECO:0000313" key="6">
    <source>
        <dbReference type="Proteomes" id="UP000236162"/>
    </source>
</evidence>
<protein>
    <submittedName>
        <fullName evidence="5">Polygalacturonase</fullName>
    </submittedName>
</protein>
<keyword evidence="2 4" id="KW-0378">Hydrolase</keyword>
<dbReference type="SMART" id="SM00710">
    <property type="entry name" value="PbH1"/>
    <property type="match status" value="4"/>
</dbReference>
<dbReference type="EMBL" id="BDOR01000012">
    <property type="protein sequence ID" value="GBF02547.1"/>
    <property type="molecule type" value="Genomic_DNA"/>
</dbReference>
<dbReference type="Gene3D" id="2.160.20.10">
    <property type="entry name" value="Single-stranded right-handed beta-helix, Pectin lyase-like"/>
    <property type="match status" value="1"/>
</dbReference>
<evidence type="ECO:0000313" key="5">
    <source>
        <dbReference type="EMBL" id="GBF02547.1"/>
    </source>
</evidence>
<dbReference type="RefSeq" id="WP_021729877.1">
    <property type="nucleotide sequence ID" value="NZ_AVAI01000001.1"/>
</dbReference>
<evidence type="ECO:0000256" key="1">
    <source>
        <dbReference type="ARBA" id="ARBA00008834"/>
    </source>
</evidence>
<dbReference type="InterPro" id="IPR051801">
    <property type="entry name" value="GH28_Enzymes"/>
</dbReference>
<dbReference type="InterPro" id="IPR012334">
    <property type="entry name" value="Pectin_lyas_fold"/>
</dbReference>
<comment type="similarity">
    <text evidence="1 4">Belongs to the glycosyl hydrolase 28 family.</text>
</comment>
<dbReference type="PANTHER" id="PTHR31339">
    <property type="entry name" value="PECTIN LYASE-RELATED"/>
    <property type="match status" value="1"/>
</dbReference>
<proteinExistence type="inferred from homology"/>
<dbReference type="InterPro" id="IPR006626">
    <property type="entry name" value="PbH1"/>
</dbReference>
<sequence length="427" mass="47100">MLITKVISPNDLLGGTVSERTHCLQAIINDMLEAGGGQLNLTAGVYEVGSLELGSNFTLFLEAGAVLKFSHETDVYPPVESRWEGATQTVYRACLYGSHLKRVKITGEGVVDGRGKEWWRRFDEQAAELEYPRPYLCSIEHSEQVVIEDVTFVNSPAWTLHPFDCENVVINNVTVVNPKNSPNTDGLDPESCRNIRITNCCFDVGDDCIAIKSGTEDASRLIACENIIISGCNMVHGHGGVVFGSEMSGDIRNVTISNCVFQDTDRGIRFKTRRGRGGRISEISVNNIVMDNVLCPLIINSYYFCGKRGNEAYVWTKEALPVDERTPKLSNLSFSHLIATNIRSCAGFIYGLPEMAISNVTLSDVRFELSKDSQPEAPAMIADAPELARVGLFIENTVGTRLRDVQVTGAQSLFYNNKNNKELVIND</sequence>
<evidence type="ECO:0000256" key="3">
    <source>
        <dbReference type="ARBA" id="ARBA00023295"/>
    </source>
</evidence>
<dbReference type="InterPro" id="IPR011050">
    <property type="entry name" value="Pectin_lyase_fold/virulence"/>
</dbReference>
<comment type="caution">
    <text evidence="5">The sequence shown here is derived from an EMBL/GenBank/DDBJ whole genome shotgun (WGS) entry which is preliminary data.</text>
</comment>
<organism evidence="5 6">
    <name type="scientific">Lactiplantibacillus paraplantarum</name>
    <dbReference type="NCBI Taxonomy" id="60520"/>
    <lineage>
        <taxon>Bacteria</taxon>
        <taxon>Bacillati</taxon>
        <taxon>Bacillota</taxon>
        <taxon>Bacilli</taxon>
        <taxon>Lactobacillales</taxon>
        <taxon>Lactobacillaceae</taxon>
        <taxon>Lactiplantibacillus</taxon>
    </lineage>
</organism>
<dbReference type="SUPFAM" id="SSF51126">
    <property type="entry name" value="Pectin lyase-like"/>
    <property type="match status" value="1"/>
</dbReference>
<reference evidence="5 6" key="1">
    <citation type="submission" date="2017-04" db="EMBL/GenBank/DDBJ databases">
        <title>In vitro and in silico characterization of Lactobacillus paraplantarum D2-1, a starter culture for soymilk fermentation.</title>
        <authorList>
            <person name="Endo A."/>
            <person name="Sasaki F."/>
            <person name="Maeno S."/>
            <person name="Kanesaki Y."/>
            <person name="Kubota E."/>
            <person name="Torres G.A."/>
            <person name="Tomita S."/>
            <person name="Nakagawa J."/>
        </authorList>
    </citation>
    <scope>NUCLEOTIDE SEQUENCE [LARGE SCALE GENOMIC DNA]</scope>
    <source>
        <strain evidence="5 6">D2-1</strain>
    </source>
</reference>
<evidence type="ECO:0000256" key="2">
    <source>
        <dbReference type="ARBA" id="ARBA00022801"/>
    </source>
</evidence>